<organism evidence="2 3">
    <name type="scientific">Novipirellula herctigrandis</name>
    <dbReference type="NCBI Taxonomy" id="2527986"/>
    <lineage>
        <taxon>Bacteria</taxon>
        <taxon>Pseudomonadati</taxon>
        <taxon>Planctomycetota</taxon>
        <taxon>Planctomycetia</taxon>
        <taxon>Pirellulales</taxon>
        <taxon>Pirellulaceae</taxon>
        <taxon>Novipirellula</taxon>
    </lineage>
</organism>
<evidence type="ECO:0000313" key="2">
    <source>
        <dbReference type="EMBL" id="TWT80329.1"/>
    </source>
</evidence>
<feature type="signal peptide" evidence="1">
    <location>
        <begin position="1"/>
        <end position="23"/>
    </location>
</feature>
<dbReference type="InterPro" id="IPR012334">
    <property type="entry name" value="Pectin_lyas_fold"/>
</dbReference>
<feature type="chain" id="PRO_5022854609" evidence="1">
    <location>
        <begin position="24"/>
        <end position="590"/>
    </location>
</feature>
<reference evidence="2 3" key="1">
    <citation type="submission" date="2019-02" db="EMBL/GenBank/DDBJ databases">
        <title>Deep-cultivation of Planctomycetes and their phenomic and genomic characterization uncovers novel biology.</title>
        <authorList>
            <person name="Wiegand S."/>
            <person name="Jogler M."/>
            <person name="Boedeker C."/>
            <person name="Pinto D."/>
            <person name="Vollmers J."/>
            <person name="Rivas-Marin E."/>
            <person name="Kohn T."/>
            <person name="Peeters S.H."/>
            <person name="Heuer A."/>
            <person name="Rast P."/>
            <person name="Oberbeckmann S."/>
            <person name="Bunk B."/>
            <person name="Jeske O."/>
            <person name="Meyerdierks A."/>
            <person name="Storesund J.E."/>
            <person name="Kallscheuer N."/>
            <person name="Luecker S."/>
            <person name="Lage O.M."/>
            <person name="Pohl T."/>
            <person name="Merkel B.J."/>
            <person name="Hornburger P."/>
            <person name="Mueller R.-W."/>
            <person name="Bruemmer F."/>
            <person name="Labrenz M."/>
            <person name="Spormann A.M."/>
            <person name="Op Den Camp H."/>
            <person name="Overmann J."/>
            <person name="Amann R."/>
            <person name="Jetten M.S.M."/>
            <person name="Mascher T."/>
            <person name="Medema M.H."/>
            <person name="Devos D.P."/>
            <person name="Kaster A.-K."/>
            <person name="Ovreas L."/>
            <person name="Rohde M."/>
            <person name="Galperin M.Y."/>
            <person name="Jogler C."/>
        </authorList>
    </citation>
    <scope>NUCLEOTIDE SEQUENCE [LARGE SCALE GENOMIC DNA]</scope>
    <source>
        <strain evidence="2 3">CA13</strain>
    </source>
</reference>
<dbReference type="RefSeq" id="WP_146395374.1">
    <property type="nucleotide sequence ID" value="NZ_SJPJ01000001.1"/>
</dbReference>
<dbReference type="EMBL" id="SJPJ01000001">
    <property type="protein sequence ID" value="TWT80329.1"/>
    <property type="molecule type" value="Genomic_DNA"/>
</dbReference>
<protein>
    <submittedName>
        <fullName evidence="2">Uncharacterized protein</fullName>
    </submittedName>
</protein>
<accession>A0A5C5YZ11</accession>
<dbReference type="InterPro" id="IPR011050">
    <property type="entry name" value="Pectin_lyase_fold/virulence"/>
</dbReference>
<keyword evidence="3" id="KW-1185">Reference proteome</keyword>
<evidence type="ECO:0000313" key="3">
    <source>
        <dbReference type="Proteomes" id="UP000315010"/>
    </source>
</evidence>
<dbReference type="Gene3D" id="2.160.20.10">
    <property type="entry name" value="Single-stranded right-handed beta-helix, Pectin lyase-like"/>
    <property type="match status" value="1"/>
</dbReference>
<dbReference type="OrthoDB" id="9801455at2"/>
<proteinExistence type="predicted"/>
<dbReference type="Proteomes" id="UP000315010">
    <property type="component" value="Unassembled WGS sequence"/>
</dbReference>
<comment type="caution">
    <text evidence="2">The sequence shown here is derived from an EMBL/GenBank/DDBJ whole genome shotgun (WGS) entry which is preliminary data.</text>
</comment>
<name>A0A5C5YZ11_9BACT</name>
<dbReference type="SUPFAM" id="SSF51126">
    <property type="entry name" value="Pectin lyase-like"/>
    <property type="match status" value="1"/>
</dbReference>
<gene>
    <name evidence="2" type="ORF">CA13_17420</name>
</gene>
<keyword evidence="1" id="KW-0732">Signal</keyword>
<evidence type="ECO:0000256" key="1">
    <source>
        <dbReference type="SAM" id="SignalP"/>
    </source>
</evidence>
<sequence precursor="true">MQITTKHFMIFAFITTITLTVNAKNPDTDPQPHEESGVVLVPTFHCIGIYWSPSEGSEERQVRVRYRRSGQQRWLAGLPLRYHPVDTPECKADYRGSLVNLAPGTTYDIELSLEQTGQRTECQGTTWTESFPVQSTVKVADRDATLGIDQSGSPGAYILYDGTGCTIDTDNQDDIGIAVQGSYVILRGFTIKNVKEHGIRIFSGHHIVIEDCDISKWGSESEKGWGKNYQACVFSNNEDLHNVIIQRCKLHHPSWDTNSWAEKHAESTHPRGPQTVVFWNSAGNHVIRYNECWSDENHYFNDAMGAGSNGGYRGFPGADSDIYCNYIANCWDDGIEAEGGDQNVRIWNNYAEQVLIPIANAAVSIGPLYVWRNVSGSSFSPPGSSWDMTHGPFIKMGYAGGENWMTGHMYFFNNTIFQKDNNGAGGLGGDSRIIKHCTTRNNILHVRQEDRRSIADNNRHVDNDFNHDLWSAAVPETHEAQGQMGIPQYAQGVGFDPETKMGMFQLAPQSKGIDAGVVIPNFCEAIDENQPDLGAHESGTPKMEFGVAAQFMGQTNLSIQQGVHQKDSSRAVKALGNIEATRSRPNTQPK</sequence>
<dbReference type="AlphaFoldDB" id="A0A5C5YZ11"/>
<dbReference type="SMART" id="SM00710">
    <property type="entry name" value="PbH1"/>
    <property type="match status" value="3"/>
</dbReference>
<dbReference type="InterPro" id="IPR006626">
    <property type="entry name" value="PbH1"/>
</dbReference>